<sequence length="92" mass="10383">MISAYEFFKSAPKVELHVHLDAAFDTRLLYEIAQRDLASLPVEEPAPWRGGSVRVREQIAECGCFDEFSRIVKMRAEDVVAGQLDRDNSGNL</sequence>
<gene>
    <name evidence="1" type="ORF">Pmar_PMAR024554</name>
</gene>
<dbReference type="OrthoDB" id="272271at2759"/>
<protein>
    <recommendedName>
        <fullName evidence="3">Adenosine deaminase</fullName>
    </recommendedName>
</protein>
<dbReference type="SUPFAM" id="SSF51556">
    <property type="entry name" value="Metallo-dependent hydrolases"/>
    <property type="match status" value="1"/>
</dbReference>
<dbReference type="AlphaFoldDB" id="C5LTA9"/>
<keyword evidence="2" id="KW-1185">Reference proteome</keyword>
<accession>C5LTA9</accession>
<evidence type="ECO:0008006" key="3">
    <source>
        <dbReference type="Google" id="ProtNLM"/>
    </source>
</evidence>
<organism evidence="2">
    <name type="scientific">Perkinsus marinus (strain ATCC 50983 / TXsc)</name>
    <dbReference type="NCBI Taxonomy" id="423536"/>
    <lineage>
        <taxon>Eukaryota</taxon>
        <taxon>Sar</taxon>
        <taxon>Alveolata</taxon>
        <taxon>Perkinsozoa</taxon>
        <taxon>Perkinsea</taxon>
        <taxon>Perkinsida</taxon>
        <taxon>Perkinsidae</taxon>
        <taxon>Perkinsus</taxon>
    </lineage>
</organism>
<dbReference type="RefSeq" id="XP_002767359.1">
    <property type="nucleotide sequence ID" value="XM_002767313.1"/>
</dbReference>
<dbReference type="Proteomes" id="UP000007800">
    <property type="component" value="Unassembled WGS sequence"/>
</dbReference>
<dbReference type="GeneID" id="9049772"/>
<evidence type="ECO:0000313" key="2">
    <source>
        <dbReference type="Proteomes" id="UP000007800"/>
    </source>
</evidence>
<reference evidence="1 2" key="1">
    <citation type="submission" date="2008-07" db="EMBL/GenBank/DDBJ databases">
        <authorList>
            <person name="El-Sayed N."/>
            <person name="Caler E."/>
            <person name="Inman J."/>
            <person name="Amedeo P."/>
            <person name="Hass B."/>
            <person name="Wortman J."/>
        </authorList>
    </citation>
    <scope>NUCLEOTIDE SEQUENCE [LARGE SCALE GENOMIC DNA]</scope>
    <source>
        <strain evidence="2">ATCC 50983 / TXsc</strain>
    </source>
</reference>
<dbReference type="InParanoid" id="C5LTA9"/>
<dbReference type="EMBL" id="GG685288">
    <property type="protein sequence ID" value="EER00077.1"/>
    <property type="molecule type" value="Genomic_DNA"/>
</dbReference>
<proteinExistence type="predicted"/>
<name>C5LTA9_PERM5</name>
<evidence type="ECO:0000313" key="1">
    <source>
        <dbReference type="EMBL" id="EER00077.1"/>
    </source>
</evidence>
<dbReference type="Gene3D" id="3.20.20.140">
    <property type="entry name" value="Metal-dependent hydrolases"/>
    <property type="match status" value="1"/>
</dbReference>
<dbReference type="InterPro" id="IPR032466">
    <property type="entry name" value="Metal_Hydrolase"/>
</dbReference>